<evidence type="ECO:0000313" key="1">
    <source>
        <dbReference type="EMBL" id="APT90283.1"/>
    </source>
</evidence>
<dbReference type="OrthoDB" id="4407933at2"/>
<dbReference type="RefSeq" id="WP_075691503.1">
    <property type="nucleotide sequence ID" value="NZ_CP009248.1"/>
</dbReference>
<dbReference type="Proteomes" id="UP000185469">
    <property type="component" value="Chromosome"/>
</dbReference>
<dbReference type="KEGG" id="csph:CSPHI_03475"/>
<accession>A0A1L7CWQ4</accession>
<reference evidence="1 2" key="1">
    <citation type="submission" date="2014-08" db="EMBL/GenBank/DDBJ databases">
        <title>Complete genome sequence of Corynebacterium sphenisci CECT 5990(T) (=DSM 44792(T)), isolated from healthy wild penguins.</title>
        <authorList>
            <person name="Ruckert C."/>
            <person name="Albersmeier A."/>
            <person name="Winkler A."/>
            <person name="Kalinowski J."/>
        </authorList>
    </citation>
    <scope>NUCLEOTIDE SEQUENCE [LARGE SCALE GENOMIC DNA]</scope>
    <source>
        <strain evidence="1 2">DSM 44792</strain>
    </source>
</reference>
<evidence type="ECO:0000313" key="2">
    <source>
        <dbReference type="Proteomes" id="UP000185469"/>
    </source>
</evidence>
<protein>
    <submittedName>
        <fullName evidence="1">Uncharacterized protein</fullName>
    </submittedName>
</protein>
<dbReference type="EMBL" id="CP009248">
    <property type="protein sequence ID" value="APT90283.1"/>
    <property type="molecule type" value="Genomic_DNA"/>
</dbReference>
<dbReference type="AlphaFoldDB" id="A0A1L7CWQ4"/>
<gene>
    <name evidence="1" type="ORF">CSPHI_03475</name>
</gene>
<organism evidence="1 2">
    <name type="scientific">Corynebacterium sphenisci DSM 44792</name>
    <dbReference type="NCBI Taxonomy" id="1437874"/>
    <lineage>
        <taxon>Bacteria</taxon>
        <taxon>Bacillati</taxon>
        <taxon>Actinomycetota</taxon>
        <taxon>Actinomycetes</taxon>
        <taxon>Mycobacteriales</taxon>
        <taxon>Corynebacteriaceae</taxon>
        <taxon>Corynebacterium</taxon>
    </lineage>
</organism>
<sequence>MRTVDPQLIHDTIRDYRRCGHSVAVPPRRVWESAEPPREPSAEAGGVEDAAVNRELAWDLCYLHFLTSPLDASSRELDRMHLGMFLASWGMYRGSGFLGQRTNLLHYDAAIGVIAQYSGELTESGERGVHRVGGLHAFDVPQYPRTARETDACALFDEAWVKLERALLPEGGTSLTLVTKVMLGVWGCIPAFDSYFQEARKALQEPGDPGFSRANATALAALRGFYESHRGPFDGIRHEVGVIDPRTARRTAHPLPLGKVLDMFLWQYGAAQ</sequence>
<proteinExistence type="predicted"/>
<name>A0A1L7CWQ4_9CORY</name>
<keyword evidence="2" id="KW-1185">Reference proteome</keyword>